<dbReference type="EMBL" id="CAJVPK010000368">
    <property type="protein sequence ID" value="CAG8500640.1"/>
    <property type="molecule type" value="Genomic_DNA"/>
</dbReference>
<evidence type="ECO:0000313" key="3">
    <source>
        <dbReference type="Proteomes" id="UP000789706"/>
    </source>
</evidence>
<dbReference type="Pfam" id="PF19033">
    <property type="entry name" value="Intu_longin_3"/>
    <property type="match status" value="1"/>
</dbReference>
<dbReference type="InterPro" id="IPR043989">
    <property type="entry name" value="CCZ1/INTU/HSP4_longin_3"/>
</dbReference>
<evidence type="ECO:0000313" key="2">
    <source>
        <dbReference type="EMBL" id="CAG8500640.1"/>
    </source>
</evidence>
<dbReference type="OrthoDB" id="2440575at2759"/>
<name>A0A9N9EZP1_9GLOM</name>
<reference evidence="2" key="1">
    <citation type="submission" date="2021-06" db="EMBL/GenBank/DDBJ databases">
        <authorList>
            <person name="Kallberg Y."/>
            <person name="Tangrot J."/>
            <person name="Rosling A."/>
        </authorList>
    </citation>
    <scope>NUCLEOTIDE SEQUENCE</scope>
    <source>
        <strain evidence="2">AZ414A</strain>
    </source>
</reference>
<feature type="domain" description="CCZ1/INTU/HPS4 third Longin" evidence="1">
    <location>
        <begin position="10"/>
        <end position="69"/>
    </location>
</feature>
<accession>A0A9N9EZP1</accession>
<sequence>MLPPKGLTITNEMAHSLCDLYEDLEKFPRITDIYTRSSSNFWIVGKRIDTRILYVVVPKKESSLTEVEDNFD</sequence>
<keyword evidence="3" id="KW-1185">Reference proteome</keyword>
<proteinExistence type="predicted"/>
<organism evidence="2 3">
    <name type="scientific">Diversispora eburnea</name>
    <dbReference type="NCBI Taxonomy" id="1213867"/>
    <lineage>
        <taxon>Eukaryota</taxon>
        <taxon>Fungi</taxon>
        <taxon>Fungi incertae sedis</taxon>
        <taxon>Mucoromycota</taxon>
        <taxon>Glomeromycotina</taxon>
        <taxon>Glomeromycetes</taxon>
        <taxon>Diversisporales</taxon>
        <taxon>Diversisporaceae</taxon>
        <taxon>Diversispora</taxon>
    </lineage>
</organism>
<gene>
    <name evidence="2" type="ORF">DEBURN_LOCUS4658</name>
</gene>
<dbReference type="GO" id="GO:0016192">
    <property type="term" value="P:vesicle-mediated transport"/>
    <property type="evidence" value="ECO:0007669"/>
    <property type="project" value="InterPro"/>
</dbReference>
<protein>
    <submittedName>
        <fullName evidence="2">11628_t:CDS:1</fullName>
    </submittedName>
</protein>
<comment type="caution">
    <text evidence="2">The sequence shown here is derived from an EMBL/GenBank/DDBJ whole genome shotgun (WGS) entry which is preliminary data.</text>
</comment>
<evidence type="ECO:0000259" key="1">
    <source>
        <dbReference type="Pfam" id="PF19033"/>
    </source>
</evidence>
<dbReference type="Proteomes" id="UP000789706">
    <property type="component" value="Unassembled WGS sequence"/>
</dbReference>
<dbReference type="AlphaFoldDB" id="A0A9N9EZP1"/>